<evidence type="ECO:0000313" key="2">
    <source>
        <dbReference type="EMBL" id="SDG44556.1"/>
    </source>
</evidence>
<evidence type="ECO:0000313" key="3">
    <source>
        <dbReference type="Proteomes" id="UP000199708"/>
    </source>
</evidence>
<dbReference type="EMBL" id="FNCK01000009">
    <property type="protein sequence ID" value="SDG44556.1"/>
    <property type="molecule type" value="Genomic_DNA"/>
</dbReference>
<dbReference type="AlphaFoldDB" id="A0A1G7UAF0"/>
<dbReference type="RefSeq" id="WP_090290266.1">
    <property type="nucleotide sequence ID" value="NZ_FNCK01000009.1"/>
</dbReference>
<dbReference type="GO" id="GO:0005886">
    <property type="term" value="C:plasma membrane"/>
    <property type="evidence" value="ECO:0007669"/>
    <property type="project" value="UniProtKB-SubCell"/>
</dbReference>
<feature type="transmembrane region" description="Helical" evidence="1">
    <location>
        <begin position="151"/>
        <end position="172"/>
    </location>
</feature>
<feature type="transmembrane region" description="Helical" evidence="1">
    <location>
        <begin position="184"/>
        <end position="206"/>
    </location>
</feature>
<organism evidence="2 3">
    <name type="scientific">Facklamia miroungae</name>
    <dbReference type="NCBI Taxonomy" id="120956"/>
    <lineage>
        <taxon>Bacteria</taxon>
        <taxon>Bacillati</taxon>
        <taxon>Bacillota</taxon>
        <taxon>Bacilli</taxon>
        <taxon>Lactobacillales</taxon>
        <taxon>Aerococcaceae</taxon>
        <taxon>Facklamia</taxon>
    </lineage>
</organism>
<feature type="transmembrane region" description="Helical" evidence="1">
    <location>
        <begin position="66"/>
        <end position="86"/>
    </location>
</feature>
<dbReference type="STRING" id="120956.SAMN05421791_10919"/>
<feature type="transmembrane region" description="Helical" evidence="1">
    <location>
        <begin position="226"/>
        <end position="249"/>
    </location>
</feature>
<dbReference type="GO" id="GO:0140359">
    <property type="term" value="F:ABC-type transporter activity"/>
    <property type="evidence" value="ECO:0007669"/>
    <property type="project" value="InterPro"/>
</dbReference>
<protein>
    <submittedName>
        <fullName evidence="2">ABC-2 type transport system permease protein</fullName>
    </submittedName>
</protein>
<keyword evidence="1" id="KW-1133">Transmembrane helix</keyword>
<dbReference type="OrthoDB" id="4187110at2"/>
<accession>A0A1G7UAF0</accession>
<evidence type="ECO:0000256" key="1">
    <source>
        <dbReference type="SAM" id="Phobius"/>
    </source>
</evidence>
<dbReference type="Proteomes" id="UP000199708">
    <property type="component" value="Unassembled WGS sequence"/>
</dbReference>
<sequence length="255" mass="28513">MNMCLIFIKKEMVEYYRDKKLFIMFIVFALVGLISPLIAKLTPIILESVSTNGAIIKIPTPTEMDSWAQFFKNIGQMGMLTLILVFSSQMSHELERGTLINLFSKGLSRKAVVMAKFFVGVIIWMTSCIVAFIMTFIYTGYFFDNTIRLDILLFALSLPFLFGVLLLSIELLGGIITGSTIGSLSFVGVSILLQLLLSIKSDWVTYFPIYLVTNPLDLLKGTSIDVFHTSILITIILTVILIPSAVIIMNNKQIV</sequence>
<name>A0A1G7UAF0_9LACT</name>
<feature type="transmembrane region" description="Helical" evidence="1">
    <location>
        <begin position="21"/>
        <end position="46"/>
    </location>
</feature>
<reference evidence="2 3" key="1">
    <citation type="submission" date="2016-10" db="EMBL/GenBank/DDBJ databases">
        <authorList>
            <person name="de Groot N.N."/>
        </authorList>
    </citation>
    <scope>NUCLEOTIDE SEQUENCE [LARGE SCALE GENOMIC DNA]</scope>
    <source>
        <strain evidence="2 3">ATCC BAA-466</strain>
    </source>
</reference>
<keyword evidence="1" id="KW-0472">Membrane</keyword>
<dbReference type="PANTHER" id="PTHR37305">
    <property type="entry name" value="INTEGRAL MEMBRANE PROTEIN-RELATED"/>
    <property type="match status" value="1"/>
</dbReference>
<keyword evidence="1" id="KW-0812">Transmembrane</keyword>
<dbReference type="PANTHER" id="PTHR37305:SF1">
    <property type="entry name" value="MEMBRANE PROTEIN"/>
    <property type="match status" value="1"/>
</dbReference>
<keyword evidence="3" id="KW-1185">Reference proteome</keyword>
<proteinExistence type="predicted"/>
<gene>
    <name evidence="2" type="ORF">SAMN05421791_10919</name>
</gene>
<feature type="transmembrane region" description="Helical" evidence="1">
    <location>
        <begin position="117"/>
        <end position="139"/>
    </location>
</feature>